<feature type="region of interest" description="Disordered" evidence="1">
    <location>
        <begin position="704"/>
        <end position="814"/>
    </location>
</feature>
<evidence type="ECO:0000256" key="1">
    <source>
        <dbReference type="SAM" id="MobiDB-lite"/>
    </source>
</evidence>
<evidence type="ECO:0000313" key="3">
    <source>
        <dbReference type="Proteomes" id="UP001497623"/>
    </source>
</evidence>
<keyword evidence="3" id="KW-1185">Reference proteome</keyword>
<feature type="compositionally biased region" description="Polar residues" evidence="1">
    <location>
        <begin position="913"/>
        <end position="932"/>
    </location>
</feature>
<name>A0AAV2R4T4_MEGNR</name>
<evidence type="ECO:0000313" key="2">
    <source>
        <dbReference type="EMBL" id="CAL4111716.1"/>
    </source>
</evidence>
<organism evidence="2 3">
    <name type="scientific">Meganyctiphanes norvegica</name>
    <name type="common">Northern krill</name>
    <name type="synonym">Thysanopoda norvegica</name>
    <dbReference type="NCBI Taxonomy" id="48144"/>
    <lineage>
        <taxon>Eukaryota</taxon>
        <taxon>Metazoa</taxon>
        <taxon>Ecdysozoa</taxon>
        <taxon>Arthropoda</taxon>
        <taxon>Crustacea</taxon>
        <taxon>Multicrustacea</taxon>
        <taxon>Malacostraca</taxon>
        <taxon>Eumalacostraca</taxon>
        <taxon>Eucarida</taxon>
        <taxon>Euphausiacea</taxon>
        <taxon>Euphausiidae</taxon>
        <taxon>Meganyctiphanes</taxon>
    </lineage>
</organism>
<dbReference type="EMBL" id="CAXKWB010014782">
    <property type="protein sequence ID" value="CAL4111716.1"/>
    <property type="molecule type" value="Genomic_DNA"/>
</dbReference>
<comment type="caution">
    <text evidence="2">The sequence shown here is derived from an EMBL/GenBank/DDBJ whole genome shotgun (WGS) entry which is preliminary data.</text>
</comment>
<feature type="compositionally biased region" description="Polar residues" evidence="1">
    <location>
        <begin position="1036"/>
        <end position="1047"/>
    </location>
</feature>
<feature type="region of interest" description="Disordered" evidence="1">
    <location>
        <begin position="26"/>
        <end position="69"/>
    </location>
</feature>
<dbReference type="Proteomes" id="UP001497623">
    <property type="component" value="Unassembled WGS sequence"/>
</dbReference>
<feature type="region of interest" description="Disordered" evidence="1">
    <location>
        <begin position="437"/>
        <end position="462"/>
    </location>
</feature>
<gene>
    <name evidence="2" type="ORF">MNOR_LOCUS19706</name>
</gene>
<feature type="compositionally biased region" description="Polar residues" evidence="1">
    <location>
        <begin position="855"/>
        <end position="869"/>
    </location>
</feature>
<feature type="region of interest" description="Disordered" evidence="1">
    <location>
        <begin position="838"/>
        <end position="1088"/>
    </location>
</feature>
<feature type="compositionally biased region" description="Basic and acidic residues" evidence="1">
    <location>
        <begin position="49"/>
        <end position="66"/>
    </location>
</feature>
<feature type="compositionally biased region" description="Polar residues" evidence="1">
    <location>
        <begin position="939"/>
        <end position="951"/>
    </location>
</feature>
<accession>A0AAV2R4T4</accession>
<reference evidence="2 3" key="1">
    <citation type="submission" date="2024-05" db="EMBL/GenBank/DDBJ databases">
        <authorList>
            <person name="Wallberg A."/>
        </authorList>
    </citation>
    <scope>NUCLEOTIDE SEQUENCE [LARGE SCALE GENOMIC DNA]</scope>
</reference>
<sequence length="1279" mass="137753">MSTSKRARSHKDDHFNEFSSIPAHELLLQDQQMPDFDPTRGSILAFKEQIPERGSKESNNKDEKSTTDAVMSSIGTSASMNSNPINTTLELVKSAGENECTMENLVPKLVRENTMDLLSSISRQSQKIKSLIGSGKTEEPIKPPKEALNQTFEEPAHADPMQLNGTFDKDACAGSSNLNVTIEQPNLKAEVTSAVVLNGTFDQESPLLALNSNVTKEPLTKPSEMNGTFNHPEFKKYCNLDLTFDQPDLLKVKQEDNLKKTDVLNGTFDQPELKKYSNLDGTFVQAESSKQNQLNGTFDQPEAKNDVALNNTFDHNDTKKPVPAALNGTFDNPSTKMNETYDEVPKTTLDCTFEATETIPKGPVVTTGLDGTFDRGDPGAANTTFDYAISEIKAAAVLNDTFEQIEEKAVEDLNTTNLMDCGAEALQQFISLGTPTKGKMVASSTPKPTAKDGPVPSTQGAVNKDLKRSFLQRMSMGIIKHQEQQQQEDINEGEANINEPRTSTNLAVNGPKLADLSRESAVTTLRMKQKSLVERSSKAAMGPVKALPFLPSTQTDVEPQPNTIECDTMDVEPSGEAVSRDLRLTYAVPCNPSSPLGQFRKKHGISVGSSKGSVTDSILEEANKMAEDIGDAAGFQGTSISRLKMETTVDLPDGISVLKDVNSDGSTSDSDGRSILPDRKLKELQAIQNTQDFEGSDEVFIAPRDEVFAIPDDVENDGFSSSDDIESQHDTKEASTDSGKSDISVKSDYSVRQSKLGKPQMKAPQSLPKARTSLLPPGSKRASLQPKLKLQGPLGLSKKSANPEKKSAMAAPDATGNAINKAATLPAKLEGIKMNRVSLAPKKVSQPKNGKAESTLKQPVTANKPQSRISPPIQRKSLAPKVVAPKTSTVTTRQSLAPKAMSTRQSLAPKAMSTRQSLAPKTTTAAAVSRQSLPPKPASRQSLAPKNTAARQSLAPKSQVDKPHVNTRQSLAPKPVTAKPSGATTRQSLAPKPVTSSGLPKPSVKTLPKPSTSAKPAQNPLVSPKPVKSLQRPAPVSSNILPRNNDLQKSPSKQSPRKSNEENKAPEKKFGELKKPSGLMKPGLMKPQSRLPMKAGVLEDATNTNQSTAIINARETGLSRLALKQPGLGLNNPIDKKTVSKLVRKSSCLDTSLSSEKDVPVAKMPKLAKFSRESTSENLKMARKNAIPSGGSTSSVDSERPCTPDMANLPVDIYSGTPDVFRPGSDSMVTSTPAMASGYLVRLLNMNNMDEHMSLPTPIPATVSRLRFISDNTTTSSTE</sequence>
<feature type="compositionally biased region" description="Basic and acidic residues" evidence="1">
    <location>
        <begin position="1058"/>
        <end position="1075"/>
    </location>
</feature>
<feature type="compositionally biased region" description="Polar residues" evidence="1">
    <location>
        <begin position="886"/>
        <end position="895"/>
    </location>
</feature>
<feature type="region of interest" description="Disordered" evidence="1">
    <location>
        <begin position="311"/>
        <end position="336"/>
    </location>
</feature>
<proteinExistence type="predicted"/>
<protein>
    <submittedName>
        <fullName evidence="2">Uncharacterized protein</fullName>
    </submittedName>
</protein>
<feature type="compositionally biased region" description="Polar residues" evidence="1">
    <location>
        <begin position="982"/>
        <end position="998"/>
    </location>
</feature>
<dbReference type="AlphaFoldDB" id="A0AAV2R4T4"/>
<feature type="compositionally biased region" description="Basic and acidic residues" evidence="1">
    <location>
        <begin position="726"/>
        <end position="745"/>
    </location>
</feature>